<feature type="transmembrane region" description="Helical" evidence="6">
    <location>
        <begin position="298"/>
        <end position="319"/>
    </location>
</feature>
<keyword evidence="3 6" id="KW-0812">Transmembrane</keyword>
<comment type="subcellular location">
    <subcellularLocation>
        <location evidence="1">Cell membrane</location>
        <topology evidence="1">Multi-pass membrane protein</topology>
    </subcellularLocation>
</comment>
<dbReference type="CDD" id="cd06173">
    <property type="entry name" value="MFS_MefA_like"/>
    <property type="match status" value="1"/>
</dbReference>
<dbReference type="PANTHER" id="PTHR23513:SF11">
    <property type="entry name" value="STAPHYLOFERRIN A TRANSPORTER"/>
    <property type="match status" value="1"/>
</dbReference>
<dbReference type="SUPFAM" id="SSF103473">
    <property type="entry name" value="MFS general substrate transporter"/>
    <property type="match status" value="1"/>
</dbReference>
<feature type="transmembrane region" description="Helical" evidence="6">
    <location>
        <begin position="389"/>
        <end position="411"/>
    </location>
</feature>
<protein>
    <submittedName>
        <fullName evidence="8">MFS transporter</fullName>
    </submittedName>
</protein>
<dbReference type="GO" id="GO:0005886">
    <property type="term" value="C:plasma membrane"/>
    <property type="evidence" value="ECO:0007669"/>
    <property type="project" value="UniProtKB-SubCell"/>
</dbReference>
<evidence type="ECO:0000259" key="7">
    <source>
        <dbReference type="PROSITE" id="PS50850"/>
    </source>
</evidence>
<dbReference type="PROSITE" id="PS50850">
    <property type="entry name" value="MFS"/>
    <property type="match status" value="1"/>
</dbReference>
<dbReference type="GO" id="GO:0022857">
    <property type="term" value="F:transmembrane transporter activity"/>
    <property type="evidence" value="ECO:0007669"/>
    <property type="project" value="InterPro"/>
</dbReference>
<dbReference type="EMBL" id="VCKX01000001">
    <property type="protein sequence ID" value="TMR39829.1"/>
    <property type="molecule type" value="Genomic_DNA"/>
</dbReference>
<dbReference type="OrthoDB" id="3227279at2"/>
<gene>
    <name evidence="8" type="ORF">ETD85_00160</name>
</gene>
<feature type="transmembrane region" description="Helical" evidence="6">
    <location>
        <begin position="268"/>
        <end position="292"/>
    </location>
</feature>
<keyword evidence="5 6" id="KW-0472">Membrane</keyword>
<evidence type="ECO:0000256" key="5">
    <source>
        <dbReference type="ARBA" id="ARBA00023136"/>
    </source>
</evidence>
<reference evidence="8 9" key="1">
    <citation type="submission" date="2019-05" db="EMBL/GenBank/DDBJ databases">
        <title>Draft genome sequence of Nonomuraea zeae DSM 100528.</title>
        <authorList>
            <person name="Saricaoglu S."/>
            <person name="Isik K."/>
        </authorList>
    </citation>
    <scope>NUCLEOTIDE SEQUENCE [LARGE SCALE GENOMIC DNA]</scope>
    <source>
        <strain evidence="8 9">DSM 100528</strain>
    </source>
</reference>
<dbReference type="InterPro" id="IPR011701">
    <property type="entry name" value="MFS"/>
</dbReference>
<evidence type="ECO:0000313" key="9">
    <source>
        <dbReference type="Proteomes" id="UP000306628"/>
    </source>
</evidence>
<evidence type="ECO:0000256" key="3">
    <source>
        <dbReference type="ARBA" id="ARBA00022692"/>
    </source>
</evidence>
<proteinExistence type="predicted"/>
<sequence length="455" mass="47571">MIFGGRSPADRGFTRAGRTGAQFQACGLPFLRAHCGDRMSRPAADAERPASYRDLFASVEYRAVFGASLLSWIGDYLCKAAVALLVFDRTGSVLASAVTFAVGYLPWLTAGPILAAAAERYPARSVMISCDLVRAALIGLIAIPGVPVPVLLVLLFAGGLLAPPFEAARSAQLPHILTGDRYPLGLAFNNSVFHVAQVFGYAAGGLIAGYSSHVALLLNAGTFVGSAFLLHRHVRLRPASLAHIRRTGLWRETLQGYALVFGDPVMRVIAFIAFATVTFVIVPEGLAAAWASEIGGGGAAQGLIMAANPLGVAIGGLLLTRLLRPKARIRLIRPLAVLAPLTLVPAIFDPPLTGVLILVTASGVVMSLLLPAAQTLFKDVLPDEYRARAFGVMNSGIQIAQGAAILTTGALSERFPTSAVIGAWCAAGVVLMILVTALPLSRPEPSVPTTPPGDS</sequence>
<evidence type="ECO:0000256" key="1">
    <source>
        <dbReference type="ARBA" id="ARBA00004651"/>
    </source>
</evidence>
<feature type="transmembrane region" description="Helical" evidence="6">
    <location>
        <begin position="210"/>
        <end position="230"/>
    </location>
</feature>
<evidence type="ECO:0000256" key="4">
    <source>
        <dbReference type="ARBA" id="ARBA00022989"/>
    </source>
</evidence>
<evidence type="ECO:0000256" key="6">
    <source>
        <dbReference type="SAM" id="Phobius"/>
    </source>
</evidence>
<keyword evidence="4 6" id="KW-1133">Transmembrane helix</keyword>
<dbReference type="InterPro" id="IPR020846">
    <property type="entry name" value="MFS_dom"/>
</dbReference>
<feature type="transmembrane region" description="Helical" evidence="6">
    <location>
        <begin position="135"/>
        <end position="161"/>
    </location>
</feature>
<evidence type="ECO:0000313" key="8">
    <source>
        <dbReference type="EMBL" id="TMR39829.1"/>
    </source>
</evidence>
<evidence type="ECO:0000256" key="2">
    <source>
        <dbReference type="ARBA" id="ARBA00022475"/>
    </source>
</evidence>
<organism evidence="8 9">
    <name type="scientific">Nonomuraea zeae</name>
    <dbReference type="NCBI Taxonomy" id="1642303"/>
    <lineage>
        <taxon>Bacteria</taxon>
        <taxon>Bacillati</taxon>
        <taxon>Actinomycetota</taxon>
        <taxon>Actinomycetes</taxon>
        <taxon>Streptosporangiales</taxon>
        <taxon>Streptosporangiaceae</taxon>
        <taxon>Nonomuraea</taxon>
    </lineage>
</organism>
<keyword evidence="9" id="KW-1185">Reference proteome</keyword>
<dbReference type="Pfam" id="PF07690">
    <property type="entry name" value="MFS_1"/>
    <property type="match status" value="1"/>
</dbReference>
<dbReference type="InterPro" id="IPR036259">
    <property type="entry name" value="MFS_trans_sf"/>
</dbReference>
<feature type="domain" description="Major facilitator superfamily (MFS) profile" evidence="7">
    <location>
        <begin position="265"/>
        <end position="455"/>
    </location>
</feature>
<dbReference type="Proteomes" id="UP000306628">
    <property type="component" value="Unassembled WGS sequence"/>
</dbReference>
<name>A0A5S4H478_9ACTN</name>
<feature type="transmembrane region" description="Helical" evidence="6">
    <location>
        <begin position="94"/>
        <end position="115"/>
    </location>
</feature>
<dbReference type="PANTHER" id="PTHR23513">
    <property type="entry name" value="INTEGRAL MEMBRANE EFFLUX PROTEIN-RELATED"/>
    <property type="match status" value="1"/>
</dbReference>
<keyword evidence="2" id="KW-1003">Cell membrane</keyword>
<feature type="transmembrane region" description="Helical" evidence="6">
    <location>
        <begin position="354"/>
        <end position="377"/>
    </location>
</feature>
<feature type="transmembrane region" description="Helical" evidence="6">
    <location>
        <begin position="417"/>
        <end position="438"/>
    </location>
</feature>
<dbReference type="Gene3D" id="1.20.1250.20">
    <property type="entry name" value="MFS general substrate transporter like domains"/>
    <property type="match status" value="1"/>
</dbReference>
<dbReference type="AlphaFoldDB" id="A0A5S4H478"/>
<comment type="caution">
    <text evidence="8">The sequence shown here is derived from an EMBL/GenBank/DDBJ whole genome shotgun (WGS) entry which is preliminary data.</text>
</comment>
<accession>A0A5S4H478</accession>